<proteinExistence type="predicted"/>
<dbReference type="InterPro" id="IPR001876">
    <property type="entry name" value="Znf_RanBP2"/>
</dbReference>
<name>A0ABT7EP61_9GAMM</name>
<dbReference type="RefSeq" id="WP_284137958.1">
    <property type="nucleotide sequence ID" value="NZ_JASJUT010000008.1"/>
</dbReference>
<sequence>MPKYRWLCLYCEHDNSERTEFCAHCGTSATATAYEIEAREFLAKKILSDEEGCSKCSNTAHSIEFSEDPWEYFDSRQSPLLRAMYITIKCKKCQHTQKVEYAVPTLRKLYRRLFNQDIKSQWWLKR</sequence>
<gene>
    <name evidence="5" type="ORF">QNM18_17415</name>
</gene>
<evidence type="ECO:0000313" key="5">
    <source>
        <dbReference type="EMBL" id="MDK2596832.1"/>
    </source>
</evidence>
<evidence type="ECO:0000256" key="1">
    <source>
        <dbReference type="ARBA" id="ARBA00022723"/>
    </source>
</evidence>
<accession>A0ABT7EP61</accession>
<evidence type="ECO:0000259" key="4">
    <source>
        <dbReference type="PROSITE" id="PS01358"/>
    </source>
</evidence>
<feature type="domain" description="RanBP2-type" evidence="4">
    <location>
        <begin position="6"/>
        <end position="25"/>
    </location>
</feature>
<comment type="caution">
    <text evidence="5">The sequence shown here is derived from an EMBL/GenBank/DDBJ whole genome shotgun (WGS) entry which is preliminary data.</text>
</comment>
<keyword evidence="3" id="KW-0862">Zinc</keyword>
<evidence type="ECO:0000313" key="6">
    <source>
        <dbReference type="Proteomes" id="UP001231915"/>
    </source>
</evidence>
<evidence type="ECO:0000256" key="3">
    <source>
        <dbReference type="ARBA" id="ARBA00022833"/>
    </source>
</evidence>
<keyword evidence="1" id="KW-0479">Metal-binding</keyword>
<keyword evidence="2" id="KW-0863">Zinc-finger</keyword>
<evidence type="ECO:0000256" key="2">
    <source>
        <dbReference type="ARBA" id="ARBA00022771"/>
    </source>
</evidence>
<dbReference type="EMBL" id="JASJUT010000008">
    <property type="protein sequence ID" value="MDK2596832.1"/>
    <property type="molecule type" value="Genomic_DNA"/>
</dbReference>
<organism evidence="5 6">
    <name type="scientific">Pseudoalteromonas obscura</name>
    <dbReference type="NCBI Taxonomy" id="3048491"/>
    <lineage>
        <taxon>Bacteria</taxon>
        <taxon>Pseudomonadati</taxon>
        <taxon>Pseudomonadota</taxon>
        <taxon>Gammaproteobacteria</taxon>
        <taxon>Alteromonadales</taxon>
        <taxon>Pseudoalteromonadaceae</taxon>
        <taxon>Pseudoalteromonas</taxon>
    </lineage>
</organism>
<protein>
    <recommendedName>
        <fullName evidence="4">RanBP2-type domain-containing protein</fullName>
    </recommendedName>
</protein>
<dbReference type="Proteomes" id="UP001231915">
    <property type="component" value="Unassembled WGS sequence"/>
</dbReference>
<dbReference type="PROSITE" id="PS01358">
    <property type="entry name" value="ZF_RANBP2_1"/>
    <property type="match status" value="1"/>
</dbReference>
<reference evidence="5 6" key="1">
    <citation type="submission" date="2023-05" db="EMBL/GenBank/DDBJ databases">
        <title>Pseudoalteromonas ardens sp. nov., Pseudoalteromonas obscura sp. nov., and Pseudoalteromonas umbrosa sp. nov., isolated from the coral Montipora capitata.</title>
        <authorList>
            <person name="Thomas E.M."/>
            <person name="Smith E.M."/>
            <person name="Papke E."/>
            <person name="Shlafstein M.D."/>
            <person name="Oline D.K."/>
            <person name="Videau P."/>
            <person name="Saw J.H."/>
            <person name="Strangman W.K."/>
            <person name="Ushijima B."/>
        </authorList>
    </citation>
    <scope>NUCLEOTIDE SEQUENCE [LARGE SCALE GENOMIC DNA]</scope>
    <source>
        <strain evidence="5 6">P94</strain>
    </source>
</reference>
<keyword evidence="6" id="KW-1185">Reference proteome</keyword>